<dbReference type="PANTHER" id="PTHR22943">
    <property type="entry name" value="7-TRANSMEMBRANE DOMAIN RECEPTOR C.ELEGANS"/>
    <property type="match status" value="1"/>
</dbReference>
<dbReference type="PANTHER" id="PTHR22943:SF248">
    <property type="entry name" value="SEVEN TM RECEPTOR"/>
    <property type="match status" value="1"/>
</dbReference>
<reference evidence="3" key="2">
    <citation type="submission" date="2020-10" db="UniProtKB">
        <authorList>
            <consortium name="WormBaseParasite"/>
        </authorList>
    </citation>
    <scope>IDENTIFICATION</scope>
</reference>
<dbReference type="Proteomes" id="UP000492821">
    <property type="component" value="Unassembled WGS sequence"/>
</dbReference>
<proteinExistence type="predicted"/>
<dbReference type="AlphaFoldDB" id="A0A7E4WDY2"/>
<dbReference type="SUPFAM" id="SSF81321">
    <property type="entry name" value="Family A G protein-coupled receptor-like"/>
    <property type="match status" value="1"/>
</dbReference>
<organism evidence="2 3">
    <name type="scientific">Panagrellus redivivus</name>
    <name type="common">Microworm</name>
    <dbReference type="NCBI Taxonomy" id="6233"/>
    <lineage>
        <taxon>Eukaryota</taxon>
        <taxon>Metazoa</taxon>
        <taxon>Ecdysozoa</taxon>
        <taxon>Nematoda</taxon>
        <taxon>Chromadorea</taxon>
        <taxon>Rhabditida</taxon>
        <taxon>Tylenchina</taxon>
        <taxon>Panagrolaimomorpha</taxon>
        <taxon>Panagrolaimoidea</taxon>
        <taxon>Panagrolaimidae</taxon>
        <taxon>Panagrellus</taxon>
    </lineage>
</organism>
<evidence type="ECO:0000256" key="1">
    <source>
        <dbReference type="SAM" id="Phobius"/>
    </source>
</evidence>
<feature type="transmembrane region" description="Helical" evidence="1">
    <location>
        <begin position="113"/>
        <end position="138"/>
    </location>
</feature>
<sequence length="272" mass="31093">MDGVAKNLPQPWRFLAFDLWLFTIAFSMTSVPIEFMYRYSLIVKNSEFTLFKQLFCVAISCIVSLLFAFVCYLMYYHYSSPYLHLAQSYAWLLGDENGIVWVAGMALPYRENYFLVGGIIVIILVTLGSYVIIVYCNFRTYIHMRRQTGLSAKTSEVQTDMGRLLSIQAFIPMASSAAPSALLIFALIFDNVSIVSGTSFVTMFYSWLAPGNAFFILFFLKAYRRRFIRIVLSRMPFVMVRNGDLASTSTTFSKIKTRTSRTIRKLSVVSAR</sequence>
<dbReference type="InterPro" id="IPR019428">
    <property type="entry name" value="7TM_GPCR_serpentine_rcpt_Str"/>
</dbReference>
<accession>A0A7E4WDY2</accession>
<keyword evidence="1" id="KW-1133">Transmembrane helix</keyword>
<protein>
    <submittedName>
        <fullName evidence="3">G protein-coupled receptor</fullName>
    </submittedName>
</protein>
<evidence type="ECO:0000313" key="3">
    <source>
        <dbReference type="WBParaSite" id="Pan_g9987.t1"/>
    </source>
</evidence>
<name>A0A7E4WDY2_PANRE</name>
<reference evidence="2" key="1">
    <citation type="journal article" date="2013" name="Genetics">
        <title>The draft genome and transcriptome of Panagrellus redivivus are shaped by the harsh demands of a free-living lifestyle.</title>
        <authorList>
            <person name="Srinivasan J."/>
            <person name="Dillman A.R."/>
            <person name="Macchietto M.G."/>
            <person name="Heikkinen L."/>
            <person name="Lakso M."/>
            <person name="Fracchia K.M."/>
            <person name="Antoshechkin I."/>
            <person name="Mortazavi A."/>
            <person name="Wong G."/>
            <person name="Sternberg P.W."/>
        </authorList>
    </citation>
    <scope>NUCLEOTIDE SEQUENCE [LARGE SCALE GENOMIC DNA]</scope>
    <source>
        <strain evidence="2">MT8872</strain>
    </source>
</reference>
<keyword evidence="1" id="KW-0472">Membrane</keyword>
<evidence type="ECO:0000313" key="2">
    <source>
        <dbReference type="Proteomes" id="UP000492821"/>
    </source>
</evidence>
<keyword evidence="2" id="KW-1185">Reference proteome</keyword>
<dbReference type="Pfam" id="PF10326">
    <property type="entry name" value="7TM_GPCR_Str"/>
    <property type="match status" value="1"/>
</dbReference>
<feature type="transmembrane region" description="Helical" evidence="1">
    <location>
        <begin position="169"/>
        <end position="188"/>
    </location>
</feature>
<feature type="transmembrane region" description="Helical" evidence="1">
    <location>
        <begin position="12"/>
        <end position="33"/>
    </location>
</feature>
<feature type="transmembrane region" description="Helical" evidence="1">
    <location>
        <begin position="200"/>
        <end position="220"/>
    </location>
</feature>
<keyword evidence="1" id="KW-0812">Transmembrane</keyword>
<dbReference type="WBParaSite" id="Pan_g9987.t1">
    <property type="protein sequence ID" value="Pan_g9987.t1"/>
    <property type="gene ID" value="Pan_g9987"/>
</dbReference>
<feature type="transmembrane region" description="Helical" evidence="1">
    <location>
        <begin position="54"/>
        <end position="75"/>
    </location>
</feature>